<dbReference type="Proteomes" id="UP000034050">
    <property type="component" value="Unassembled WGS sequence"/>
</dbReference>
<gene>
    <name evidence="4" type="ORF">UV61_C0002G0109</name>
</gene>
<dbReference type="GO" id="GO:0016787">
    <property type="term" value="F:hydrolase activity"/>
    <property type="evidence" value="ECO:0007669"/>
    <property type="project" value="UniProtKB-KW"/>
</dbReference>
<evidence type="ECO:0000313" key="4">
    <source>
        <dbReference type="EMBL" id="KKS87388.1"/>
    </source>
</evidence>
<evidence type="ECO:0000259" key="3">
    <source>
        <dbReference type="PROSITE" id="PS51462"/>
    </source>
</evidence>
<dbReference type="InterPro" id="IPR015797">
    <property type="entry name" value="NUDIX_hydrolase-like_dom_sf"/>
</dbReference>
<dbReference type="PROSITE" id="PS51462">
    <property type="entry name" value="NUDIX"/>
    <property type="match status" value="1"/>
</dbReference>
<organism evidence="4 5">
    <name type="scientific">Candidatus Gottesmanbacteria bacterium GW2011_GWB1_43_11</name>
    <dbReference type="NCBI Taxonomy" id="1618446"/>
    <lineage>
        <taxon>Bacteria</taxon>
        <taxon>Candidatus Gottesmaniibacteriota</taxon>
    </lineage>
</organism>
<dbReference type="PANTHER" id="PTHR11839:SF18">
    <property type="entry name" value="NUDIX HYDROLASE DOMAIN-CONTAINING PROTEIN"/>
    <property type="match status" value="1"/>
</dbReference>
<proteinExistence type="predicted"/>
<dbReference type="STRING" id="1618446.UV61_C0002G0109"/>
<dbReference type="InterPro" id="IPR000086">
    <property type="entry name" value="NUDIX_hydrolase_dom"/>
</dbReference>
<feature type="domain" description="Nudix hydrolase" evidence="3">
    <location>
        <begin position="38"/>
        <end position="166"/>
    </location>
</feature>
<protein>
    <submittedName>
        <fullName evidence="4">NTP pyrophosphohydrolase</fullName>
    </submittedName>
</protein>
<dbReference type="CDD" id="cd24161">
    <property type="entry name" value="NUDIX_ADPRase_Ndx2"/>
    <property type="match status" value="1"/>
</dbReference>
<dbReference type="AlphaFoldDB" id="A0A0G1FKH1"/>
<dbReference type="Gene3D" id="3.90.79.10">
    <property type="entry name" value="Nucleoside Triphosphate Pyrophosphohydrolase"/>
    <property type="match status" value="1"/>
</dbReference>
<reference evidence="4 5" key="1">
    <citation type="journal article" date="2015" name="Nature">
        <title>rRNA introns, odd ribosomes, and small enigmatic genomes across a large radiation of phyla.</title>
        <authorList>
            <person name="Brown C.T."/>
            <person name="Hug L.A."/>
            <person name="Thomas B.C."/>
            <person name="Sharon I."/>
            <person name="Castelle C.J."/>
            <person name="Singh A."/>
            <person name="Wilkins M.J."/>
            <person name="Williams K.H."/>
            <person name="Banfield J.F."/>
        </authorList>
    </citation>
    <scope>NUCLEOTIDE SEQUENCE [LARGE SCALE GENOMIC DNA]</scope>
</reference>
<comment type="caution">
    <text evidence="4">The sequence shown here is derived from an EMBL/GenBank/DDBJ whole genome shotgun (WGS) entry which is preliminary data.</text>
</comment>
<keyword evidence="2 4" id="KW-0378">Hydrolase</keyword>
<evidence type="ECO:0000313" key="5">
    <source>
        <dbReference type="Proteomes" id="UP000034050"/>
    </source>
</evidence>
<sequence length="180" mass="20731">MKKWQTLSSKKVYSSPYLTVYEHDVIRPNNVRAPYYSIERRNFSVVIPLNDKKETYLVSQYRYPTSRYSWEFPMGSVVNKTPLEMAQQELGEETGITAKEWREIGSFYIANSISNQKVSVFVAQSLSLGKPHPEENELLEVQKISIKKVDMMIAQGKILDGPTICAFHLLEVYLNKSSNL</sequence>
<dbReference type="EMBL" id="LCFD01000002">
    <property type="protein sequence ID" value="KKS87388.1"/>
    <property type="molecule type" value="Genomic_DNA"/>
</dbReference>
<evidence type="ECO:0000256" key="1">
    <source>
        <dbReference type="ARBA" id="ARBA00001946"/>
    </source>
</evidence>
<accession>A0A0G1FKH1</accession>
<dbReference type="SUPFAM" id="SSF55811">
    <property type="entry name" value="Nudix"/>
    <property type="match status" value="1"/>
</dbReference>
<dbReference type="GO" id="GO:0019693">
    <property type="term" value="P:ribose phosphate metabolic process"/>
    <property type="evidence" value="ECO:0007669"/>
    <property type="project" value="TreeGrafter"/>
</dbReference>
<comment type="cofactor">
    <cofactor evidence="1">
        <name>Mg(2+)</name>
        <dbReference type="ChEBI" id="CHEBI:18420"/>
    </cofactor>
</comment>
<dbReference type="PANTHER" id="PTHR11839">
    <property type="entry name" value="UDP/ADP-SUGAR PYROPHOSPHATASE"/>
    <property type="match status" value="1"/>
</dbReference>
<dbReference type="Pfam" id="PF00293">
    <property type="entry name" value="NUDIX"/>
    <property type="match status" value="1"/>
</dbReference>
<evidence type="ECO:0000256" key="2">
    <source>
        <dbReference type="ARBA" id="ARBA00022801"/>
    </source>
</evidence>
<dbReference type="GO" id="GO:0006753">
    <property type="term" value="P:nucleoside phosphate metabolic process"/>
    <property type="evidence" value="ECO:0007669"/>
    <property type="project" value="TreeGrafter"/>
</dbReference>
<name>A0A0G1FKH1_9BACT</name>